<dbReference type="Gene3D" id="1.10.10.60">
    <property type="entry name" value="Homeodomain-like"/>
    <property type="match status" value="1"/>
</dbReference>
<organism evidence="5 6">
    <name type="scientific">Micromonospora vulcania</name>
    <dbReference type="NCBI Taxonomy" id="1441873"/>
    <lineage>
        <taxon>Bacteria</taxon>
        <taxon>Bacillati</taxon>
        <taxon>Actinomycetota</taxon>
        <taxon>Actinomycetes</taxon>
        <taxon>Micromonosporales</taxon>
        <taxon>Micromonosporaceae</taxon>
        <taxon>Micromonospora</taxon>
    </lineage>
</organism>
<sequence>MPVAQFRTADLPAGDRFDAWHEMTSSALISTVVTTDSVDDFVATVSVLDLGAAQLSTVSYPPLRAARTDRLIRRSDPDLYYVSLPLHGRLEAHHVGRDADVDVDHFVVIDTARPGVVVNRESVKHLIIQVPRAELPIKPSMLSAAVGRPLPIGKGLGSLMVSVAQHLMSSTNVYQPADERRLSSLVVDLVAAVLASHLDEDGAARDAGQRLLQRRIIDFIERRLADQDLSPSVVAAAHNISVRYLHLLFQDQGLTVAGWIRERRLARCRRDLRDPTLAGRSVHAIGARWGYPDATAFSRAFKQAFGIPPGDYRRQHVGAEECADGQGTCAQRQ</sequence>
<dbReference type="InterPro" id="IPR050204">
    <property type="entry name" value="AraC_XylS_family_regulators"/>
</dbReference>
<protein>
    <submittedName>
        <fullName evidence="5">Helix-turn-helix domain-containing protein</fullName>
    </submittedName>
</protein>
<evidence type="ECO:0000259" key="4">
    <source>
        <dbReference type="PROSITE" id="PS01124"/>
    </source>
</evidence>
<keyword evidence="2" id="KW-0238">DNA-binding</keyword>
<dbReference type="InterPro" id="IPR018060">
    <property type="entry name" value="HTH_AraC"/>
</dbReference>
<dbReference type="PANTHER" id="PTHR46796:SF6">
    <property type="entry name" value="ARAC SUBFAMILY"/>
    <property type="match status" value="1"/>
</dbReference>
<dbReference type="SUPFAM" id="SSF46689">
    <property type="entry name" value="Homeodomain-like"/>
    <property type="match status" value="1"/>
</dbReference>
<dbReference type="InterPro" id="IPR009057">
    <property type="entry name" value="Homeodomain-like_sf"/>
</dbReference>
<dbReference type="Pfam" id="PF14525">
    <property type="entry name" value="AraC_binding_2"/>
    <property type="match status" value="1"/>
</dbReference>
<dbReference type="RefSeq" id="WP_377513277.1">
    <property type="nucleotide sequence ID" value="NZ_JBHSQS010000010.1"/>
</dbReference>
<dbReference type="Proteomes" id="UP001596226">
    <property type="component" value="Unassembled WGS sequence"/>
</dbReference>
<name>A0ABW1H983_9ACTN</name>
<evidence type="ECO:0000256" key="1">
    <source>
        <dbReference type="ARBA" id="ARBA00023015"/>
    </source>
</evidence>
<proteinExistence type="predicted"/>
<feature type="domain" description="HTH araC/xylS-type" evidence="4">
    <location>
        <begin position="214"/>
        <end position="315"/>
    </location>
</feature>
<dbReference type="Pfam" id="PF12833">
    <property type="entry name" value="HTH_18"/>
    <property type="match status" value="1"/>
</dbReference>
<dbReference type="InterPro" id="IPR035418">
    <property type="entry name" value="AraC-bd_2"/>
</dbReference>
<reference evidence="6" key="1">
    <citation type="journal article" date="2019" name="Int. J. Syst. Evol. Microbiol.">
        <title>The Global Catalogue of Microorganisms (GCM) 10K type strain sequencing project: providing services to taxonomists for standard genome sequencing and annotation.</title>
        <authorList>
            <consortium name="The Broad Institute Genomics Platform"/>
            <consortium name="The Broad Institute Genome Sequencing Center for Infectious Disease"/>
            <person name="Wu L."/>
            <person name="Ma J."/>
        </authorList>
    </citation>
    <scope>NUCLEOTIDE SEQUENCE [LARGE SCALE GENOMIC DNA]</scope>
    <source>
        <strain evidence="6">CGMCC 4.7144</strain>
    </source>
</reference>
<accession>A0ABW1H983</accession>
<keyword evidence="6" id="KW-1185">Reference proteome</keyword>
<dbReference type="PRINTS" id="PR00032">
    <property type="entry name" value="HTHARAC"/>
</dbReference>
<keyword evidence="3" id="KW-0804">Transcription</keyword>
<evidence type="ECO:0000256" key="2">
    <source>
        <dbReference type="ARBA" id="ARBA00023125"/>
    </source>
</evidence>
<keyword evidence="1" id="KW-0805">Transcription regulation</keyword>
<dbReference type="InterPro" id="IPR020449">
    <property type="entry name" value="Tscrpt_reg_AraC-type_HTH"/>
</dbReference>
<comment type="caution">
    <text evidence="5">The sequence shown here is derived from an EMBL/GenBank/DDBJ whole genome shotgun (WGS) entry which is preliminary data.</text>
</comment>
<dbReference type="EMBL" id="JBHSQS010000010">
    <property type="protein sequence ID" value="MFC5925273.1"/>
    <property type="molecule type" value="Genomic_DNA"/>
</dbReference>
<gene>
    <name evidence="5" type="ORF">ACFQGL_18185</name>
</gene>
<evidence type="ECO:0000313" key="5">
    <source>
        <dbReference type="EMBL" id="MFC5925273.1"/>
    </source>
</evidence>
<dbReference type="PANTHER" id="PTHR46796">
    <property type="entry name" value="HTH-TYPE TRANSCRIPTIONAL ACTIVATOR RHAS-RELATED"/>
    <property type="match status" value="1"/>
</dbReference>
<dbReference type="PROSITE" id="PS01124">
    <property type="entry name" value="HTH_ARAC_FAMILY_2"/>
    <property type="match status" value="1"/>
</dbReference>
<evidence type="ECO:0000313" key="6">
    <source>
        <dbReference type="Proteomes" id="UP001596226"/>
    </source>
</evidence>
<evidence type="ECO:0000256" key="3">
    <source>
        <dbReference type="ARBA" id="ARBA00023163"/>
    </source>
</evidence>
<dbReference type="SMART" id="SM00342">
    <property type="entry name" value="HTH_ARAC"/>
    <property type="match status" value="1"/>
</dbReference>